<evidence type="ECO:0000256" key="10">
    <source>
        <dbReference type="RuleBase" id="RU000488"/>
    </source>
</evidence>
<accession>A0AA88RN37</accession>
<evidence type="ECO:0000256" key="3">
    <source>
        <dbReference type="ARBA" id="ARBA00022448"/>
    </source>
</evidence>
<evidence type="ECO:0000256" key="7">
    <source>
        <dbReference type="ARBA" id="ARBA00023128"/>
    </source>
</evidence>
<evidence type="ECO:0000256" key="8">
    <source>
        <dbReference type="ARBA" id="ARBA00023136"/>
    </source>
</evidence>
<dbReference type="InterPro" id="IPR023395">
    <property type="entry name" value="MCP_dom_sf"/>
</dbReference>
<keyword evidence="5" id="KW-0677">Repeat</keyword>
<reference evidence="12" key="1">
    <citation type="submission" date="2022-12" db="EMBL/GenBank/DDBJ databases">
        <title>Draft genome assemblies for two species of Escallonia (Escalloniales).</title>
        <authorList>
            <person name="Chanderbali A."/>
            <person name="Dervinis C."/>
            <person name="Anghel I."/>
            <person name="Soltis D."/>
            <person name="Soltis P."/>
            <person name="Zapata F."/>
        </authorList>
    </citation>
    <scope>NUCLEOTIDE SEQUENCE</scope>
    <source>
        <strain evidence="12">UCBG92.1500</strain>
        <tissue evidence="12">Leaf</tissue>
    </source>
</reference>
<evidence type="ECO:0000313" key="12">
    <source>
        <dbReference type="EMBL" id="KAK2993019.1"/>
    </source>
</evidence>
<evidence type="ECO:0000256" key="4">
    <source>
        <dbReference type="ARBA" id="ARBA00022692"/>
    </source>
</evidence>
<dbReference type="EMBL" id="JAVXUO010000356">
    <property type="protein sequence ID" value="KAK2993019.1"/>
    <property type="molecule type" value="Genomic_DNA"/>
</dbReference>
<feature type="region of interest" description="Disordered" evidence="11">
    <location>
        <begin position="68"/>
        <end position="116"/>
    </location>
</feature>
<dbReference type="Pfam" id="PF00153">
    <property type="entry name" value="Mito_carr"/>
    <property type="match status" value="1"/>
</dbReference>
<name>A0AA88RN37_9ASTE</name>
<organism evidence="12 13">
    <name type="scientific">Escallonia rubra</name>
    <dbReference type="NCBI Taxonomy" id="112253"/>
    <lineage>
        <taxon>Eukaryota</taxon>
        <taxon>Viridiplantae</taxon>
        <taxon>Streptophyta</taxon>
        <taxon>Embryophyta</taxon>
        <taxon>Tracheophyta</taxon>
        <taxon>Spermatophyta</taxon>
        <taxon>Magnoliopsida</taxon>
        <taxon>eudicotyledons</taxon>
        <taxon>Gunneridae</taxon>
        <taxon>Pentapetalae</taxon>
        <taxon>asterids</taxon>
        <taxon>campanulids</taxon>
        <taxon>Escalloniales</taxon>
        <taxon>Escalloniaceae</taxon>
        <taxon>Escallonia</taxon>
    </lineage>
</organism>
<comment type="caution">
    <text evidence="12">The sequence shown here is derived from an EMBL/GenBank/DDBJ whole genome shotgun (WGS) entry which is preliminary data.</text>
</comment>
<evidence type="ECO:0000256" key="9">
    <source>
        <dbReference type="PROSITE-ProRule" id="PRU00282"/>
    </source>
</evidence>
<dbReference type="AlphaFoldDB" id="A0AA88RN37"/>
<dbReference type="PROSITE" id="PS50920">
    <property type="entry name" value="SOLCAR"/>
    <property type="match status" value="1"/>
</dbReference>
<evidence type="ECO:0000256" key="2">
    <source>
        <dbReference type="ARBA" id="ARBA00006375"/>
    </source>
</evidence>
<dbReference type="GO" id="GO:0031966">
    <property type="term" value="C:mitochondrial membrane"/>
    <property type="evidence" value="ECO:0007669"/>
    <property type="project" value="UniProtKB-SubCell"/>
</dbReference>
<gene>
    <name evidence="12" type="ORF">RJ640_001582</name>
</gene>
<dbReference type="PANTHER" id="PTHR45788">
    <property type="entry name" value="SUCCINATE/FUMARATE MITOCHONDRIAL TRANSPORTER-RELATED"/>
    <property type="match status" value="1"/>
</dbReference>
<keyword evidence="13" id="KW-1185">Reference proteome</keyword>
<evidence type="ECO:0000256" key="5">
    <source>
        <dbReference type="ARBA" id="ARBA00022737"/>
    </source>
</evidence>
<keyword evidence="3 10" id="KW-0813">Transport</keyword>
<comment type="similarity">
    <text evidence="2 10">Belongs to the mitochondrial carrier (TC 2.A.29) family.</text>
</comment>
<dbReference type="PANTHER" id="PTHR45788:SF2">
    <property type="entry name" value="SUCCINATE_FUMARATE MITOCHONDRIAL TRANSPORTER"/>
    <property type="match status" value="1"/>
</dbReference>
<keyword evidence="7" id="KW-0496">Mitochondrion</keyword>
<feature type="repeat" description="Solcar" evidence="9">
    <location>
        <begin position="8"/>
        <end position="100"/>
    </location>
</feature>
<protein>
    <submittedName>
        <fullName evidence="12">Uncharacterized protein</fullName>
    </submittedName>
</protein>
<dbReference type="Proteomes" id="UP001187471">
    <property type="component" value="Unassembled WGS sequence"/>
</dbReference>
<evidence type="ECO:0000256" key="6">
    <source>
        <dbReference type="ARBA" id="ARBA00022989"/>
    </source>
</evidence>
<feature type="compositionally biased region" description="Basic and acidic residues" evidence="11">
    <location>
        <begin position="103"/>
        <end position="116"/>
    </location>
</feature>
<evidence type="ECO:0000313" key="13">
    <source>
        <dbReference type="Proteomes" id="UP001187471"/>
    </source>
</evidence>
<keyword evidence="8 9" id="KW-0472">Membrane</keyword>
<dbReference type="InterPro" id="IPR018108">
    <property type="entry name" value="MCP_transmembrane"/>
</dbReference>
<dbReference type="Gene3D" id="1.50.40.10">
    <property type="entry name" value="Mitochondrial carrier domain"/>
    <property type="match status" value="1"/>
</dbReference>
<evidence type="ECO:0000256" key="11">
    <source>
        <dbReference type="SAM" id="MobiDB-lite"/>
    </source>
</evidence>
<proteinExistence type="inferred from homology"/>
<keyword evidence="6" id="KW-1133">Transmembrane helix</keyword>
<dbReference type="GO" id="GO:0005469">
    <property type="term" value="F:succinate:fumarate antiporter activity"/>
    <property type="evidence" value="ECO:0007669"/>
    <property type="project" value="TreeGrafter"/>
</dbReference>
<comment type="subcellular location">
    <subcellularLocation>
        <location evidence="1">Mitochondrion membrane</location>
        <topology evidence="1">Multi-pass membrane protein</topology>
    </subcellularLocation>
</comment>
<dbReference type="InterPro" id="IPR049563">
    <property type="entry name" value="TXTP-like"/>
</dbReference>
<sequence>MKVMEECSNRGRSMISGFLAGTASPVCTGPFDVVKTRLMAQSRSGDGLKYRGMFHAISTIYALQRKESGDARTGRSFGTKYNNHQGLGARFDNQEQSRSPGAKLDDHRSLGIRSDN</sequence>
<keyword evidence="4 9" id="KW-0812">Transmembrane</keyword>
<dbReference type="SUPFAM" id="SSF103506">
    <property type="entry name" value="Mitochondrial carrier"/>
    <property type="match status" value="1"/>
</dbReference>
<evidence type="ECO:0000256" key="1">
    <source>
        <dbReference type="ARBA" id="ARBA00004225"/>
    </source>
</evidence>